<evidence type="ECO:0000256" key="1">
    <source>
        <dbReference type="SAM" id="MobiDB-lite"/>
    </source>
</evidence>
<reference evidence="2 3" key="1">
    <citation type="submission" date="2018-02" db="EMBL/GenBank/DDBJ databases">
        <title>The draft genome of Sphingobacterium sp. 5JN-11.</title>
        <authorList>
            <person name="Liu L."/>
            <person name="Li L."/>
            <person name="Liang L."/>
            <person name="Zhang X."/>
            <person name="Wang T."/>
        </authorList>
    </citation>
    <scope>NUCLEOTIDE SEQUENCE [LARGE SCALE GENOMIC DNA]</scope>
    <source>
        <strain evidence="2 3">5JN-11</strain>
    </source>
</reference>
<comment type="caution">
    <text evidence="2">The sequence shown here is derived from an EMBL/GenBank/DDBJ whole genome shotgun (WGS) entry which is preliminary data.</text>
</comment>
<evidence type="ECO:0000313" key="2">
    <source>
        <dbReference type="EMBL" id="PRD47859.1"/>
    </source>
</evidence>
<protein>
    <submittedName>
        <fullName evidence="2">Uncharacterized protein</fullName>
    </submittedName>
</protein>
<dbReference type="Proteomes" id="UP000239711">
    <property type="component" value="Unassembled WGS sequence"/>
</dbReference>
<organism evidence="2 3">
    <name type="scientific">Sphingobacterium haloxyli</name>
    <dbReference type="NCBI Taxonomy" id="2100533"/>
    <lineage>
        <taxon>Bacteria</taxon>
        <taxon>Pseudomonadati</taxon>
        <taxon>Bacteroidota</taxon>
        <taxon>Sphingobacteriia</taxon>
        <taxon>Sphingobacteriales</taxon>
        <taxon>Sphingobacteriaceae</taxon>
        <taxon>Sphingobacterium</taxon>
    </lineage>
</organism>
<name>A0A2S9J544_9SPHI</name>
<accession>A0A2S9J544</accession>
<feature type="region of interest" description="Disordered" evidence="1">
    <location>
        <begin position="1"/>
        <end position="20"/>
    </location>
</feature>
<proteinExistence type="predicted"/>
<keyword evidence="3" id="KW-1185">Reference proteome</keyword>
<dbReference type="EMBL" id="PVBQ01000005">
    <property type="protein sequence ID" value="PRD47859.1"/>
    <property type="molecule type" value="Genomic_DNA"/>
</dbReference>
<sequence length="107" mass="12441">MGDGKRIVEKEQQGQDRGAYGQEILQNLSDGLGNGSSTRTPRDICKCYLTFPHWEDQADWGAKLEWFYIRAVTRVQIKKVLPEPENTFQNYRMLKLFQSFDLLNSKP</sequence>
<dbReference type="OrthoDB" id="9801263at2"/>
<feature type="compositionally biased region" description="Basic and acidic residues" evidence="1">
    <location>
        <begin position="1"/>
        <end position="14"/>
    </location>
</feature>
<evidence type="ECO:0000313" key="3">
    <source>
        <dbReference type="Proteomes" id="UP000239711"/>
    </source>
</evidence>
<dbReference type="AlphaFoldDB" id="A0A2S9J544"/>
<gene>
    <name evidence="2" type="ORF">C5745_08070</name>
</gene>